<dbReference type="InterPro" id="IPR021109">
    <property type="entry name" value="Peptidase_aspartic_dom_sf"/>
</dbReference>
<dbReference type="InterPro" id="IPR032567">
    <property type="entry name" value="RTL1-rel"/>
</dbReference>
<organism evidence="2 3">
    <name type="scientific">Lithocarpus litseifolius</name>
    <dbReference type="NCBI Taxonomy" id="425828"/>
    <lineage>
        <taxon>Eukaryota</taxon>
        <taxon>Viridiplantae</taxon>
        <taxon>Streptophyta</taxon>
        <taxon>Embryophyta</taxon>
        <taxon>Tracheophyta</taxon>
        <taxon>Spermatophyta</taxon>
        <taxon>Magnoliopsida</taxon>
        <taxon>eudicotyledons</taxon>
        <taxon>Gunneridae</taxon>
        <taxon>Pentapetalae</taxon>
        <taxon>rosids</taxon>
        <taxon>fabids</taxon>
        <taxon>Fagales</taxon>
        <taxon>Fagaceae</taxon>
        <taxon>Lithocarpus</taxon>
    </lineage>
</organism>
<dbReference type="Pfam" id="PF08284">
    <property type="entry name" value="RVP_2"/>
    <property type="match status" value="1"/>
</dbReference>
<dbReference type="Gene3D" id="2.40.70.10">
    <property type="entry name" value="Acid Proteases"/>
    <property type="match status" value="1"/>
</dbReference>
<name>A0AAW2BK44_9ROSI</name>
<accession>A0AAW2BK44</accession>
<dbReference type="SUPFAM" id="SSF50630">
    <property type="entry name" value="Acid proteases"/>
    <property type="match status" value="1"/>
</dbReference>
<protein>
    <recommendedName>
        <fullName evidence="1">Retrotransposon gag domain-containing protein</fullName>
    </recommendedName>
</protein>
<feature type="domain" description="Retrotransposon gag" evidence="1">
    <location>
        <begin position="120"/>
        <end position="206"/>
    </location>
</feature>
<dbReference type="CDD" id="cd00303">
    <property type="entry name" value="retropepsin_like"/>
    <property type="match status" value="1"/>
</dbReference>
<gene>
    <name evidence="2" type="ORF">SO802_030473</name>
</gene>
<reference evidence="2 3" key="1">
    <citation type="submission" date="2024-01" db="EMBL/GenBank/DDBJ databases">
        <title>A telomere-to-telomere, gap-free genome of sweet tea (Lithocarpus litseifolius).</title>
        <authorList>
            <person name="Zhou J."/>
        </authorList>
    </citation>
    <scope>NUCLEOTIDE SEQUENCE [LARGE SCALE GENOMIC DNA]</scope>
    <source>
        <strain evidence="2">Zhou-2022a</strain>
        <tissue evidence="2">Leaf</tissue>
    </source>
</reference>
<dbReference type="InterPro" id="IPR005162">
    <property type="entry name" value="Retrotrans_gag_dom"/>
</dbReference>
<keyword evidence="3" id="KW-1185">Reference proteome</keyword>
<proteinExistence type="predicted"/>
<dbReference type="Pfam" id="PF03732">
    <property type="entry name" value="Retrotrans_gag"/>
    <property type="match status" value="1"/>
</dbReference>
<dbReference type="PANTHER" id="PTHR15503">
    <property type="entry name" value="LDOC1 RELATED"/>
    <property type="match status" value="1"/>
</dbReference>
<dbReference type="PANTHER" id="PTHR15503:SF22">
    <property type="entry name" value="TRANSPOSON TY3-I GAG POLYPROTEIN"/>
    <property type="match status" value="1"/>
</dbReference>
<evidence type="ECO:0000259" key="1">
    <source>
        <dbReference type="Pfam" id="PF03732"/>
    </source>
</evidence>
<dbReference type="EMBL" id="JAZDWU010000011">
    <property type="protein sequence ID" value="KAK9985522.1"/>
    <property type="molecule type" value="Genomic_DNA"/>
</dbReference>
<dbReference type="AlphaFoldDB" id="A0AAW2BK44"/>
<sequence>MSEKDEVVKDELWCSAVLGTQRAWLSSAMAKTRSSTVATQEAIALLRTASDHYAKEIQEMRTIQEVHTRTLNEMNQQLAILVRRRGEFPKFSGEDPASWVYKANQYFNYYHTPITEKLMLASFHMEGEALIWFQDSEEAGLFVDWESLIQALHIKFGATAYDDPMETLTRLRQTASMALYKAQFEVLSNKGLSAIHKLSCFLSGLRDEIRLPVRMLNPKSLNEAFAQENINYGMHITELEESGGIDQIGQDQEGAEITLYALSGTSTSGTMRVMGRIKHKSFVILIDSGSTHNFIDAALVTHLHINVDTSQVLEVKVANGDLIMTQGVCEVVPIWLQGHEFLVHLHVLPMGGCDLVLGTQWLGTLGVIQWDFKLLTMSFGYNHRQVLLQELRSTRSQLQDRDTFLKQSVKKGLVLHISFQPQLSAAEGDSKIVYKVPTLDVDSLSVIGHLIKDAKFIL</sequence>
<dbReference type="Proteomes" id="UP001459277">
    <property type="component" value="Unassembled WGS sequence"/>
</dbReference>
<comment type="caution">
    <text evidence="2">The sequence shown here is derived from an EMBL/GenBank/DDBJ whole genome shotgun (WGS) entry which is preliminary data.</text>
</comment>
<evidence type="ECO:0000313" key="3">
    <source>
        <dbReference type="Proteomes" id="UP001459277"/>
    </source>
</evidence>
<evidence type="ECO:0000313" key="2">
    <source>
        <dbReference type="EMBL" id="KAK9985522.1"/>
    </source>
</evidence>